<dbReference type="Proteomes" id="UP000736335">
    <property type="component" value="Unassembled WGS sequence"/>
</dbReference>
<dbReference type="EMBL" id="WIUZ02000003">
    <property type="protein sequence ID" value="KAF9789397.1"/>
    <property type="molecule type" value="Genomic_DNA"/>
</dbReference>
<dbReference type="GO" id="GO:0005524">
    <property type="term" value="F:ATP binding"/>
    <property type="evidence" value="ECO:0007669"/>
    <property type="project" value="InterPro"/>
</dbReference>
<gene>
    <name evidence="3" type="ORF">BJ322DRAFT_532722</name>
</gene>
<dbReference type="SUPFAM" id="SSF56112">
    <property type="entry name" value="Protein kinase-like (PK-like)"/>
    <property type="match status" value="1"/>
</dbReference>
<proteinExistence type="predicted"/>
<dbReference type="SMART" id="SM00220">
    <property type="entry name" value="S_TKc"/>
    <property type="match status" value="1"/>
</dbReference>
<feature type="region of interest" description="Disordered" evidence="1">
    <location>
        <begin position="326"/>
        <end position="346"/>
    </location>
</feature>
<dbReference type="PROSITE" id="PS50011">
    <property type="entry name" value="PROTEIN_KINASE_DOM"/>
    <property type="match status" value="1"/>
</dbReference>
<feature type="domain" description="Protein kinase" evidence="2">
    <location>
        <begin position="125"/>
        <end position="381"/>
    </location>
</feature>
<dbReference type="Pfam" id="PF07714">
    <property type="entry name" value="PK_Tyr_Ser-Thr"/>
    <property type="match status" value="1"/>
</dbReference>
<dbReference type="OrthoDB" id="2677182at2759"/>
<comment type="caution">
    <text evidence="3">The sequence shown here is derived from an EMBL/GenBank/DDBJ whole genome shotgun (WGS) entry which is preliminary data.</text>
</comment>
<name>A0A9P6HKG9_9AGAM</name>
<dbReference type="GO" id="GO:0004674">
    <property type="term" value="F:protein serine/threonine kinase activity"/>
    <property type="evidence" value="ECO:0007669"/>
    <property type="project" value="TreeGrafter"/>
</dbReference>
<evidence type="ECO:0000313" key="3">
    <source>
        <dbReference type="EMBL" id="KAF9789397.1"/>
    </source>
</evidence>
<keyword evidence="4" id="KW-1185">Reference proteome</keyword>
<dbReference type="PRINTS" id="PR00109">
    <property type="entry name" value="TYRKINASE"/>
</dbReference>
<dbReference type="PANTHER" id="PTHR44329">
    <property type="entry name" value="SERINE/THREONINE-PROTEIN KINASE TNNI3K-RELATED"/>
    <property type="match status" value="1"/>
</dbReference>
<dbReference type="InterPro" id="IPR011009">
    <property type="entry name" value="Kinase-like_dom_sf"/>
</dbReference>
<dbReference type="Gene3D" id="1.10.510.10">
    <property type="entry name" value="Transferase(Phosphotransferase) domain 1"/>
    <property type="match status" value="1"/>
</dbReference>
<dbReference type="PROSITE" id="PS00108">
    <property type="entry name" value="PROTEIN_KINASE_ST"/>
    <property type="match status" value="1"/>
</dbReference>
<reference evidence="3" key="2">
    <citation type="submission" date="2020-11" db="EMBL/GenBank/DDBJ databases">
        <authorList>
            <consortium name="DOE Joint Genome Institute"/>
            <person name="Kuo A."/>
            <person name="Miyauchi S."/>
            <person name="Kiss E."/>
            <person name="Drula E."/>
            <person name="Kohler A."/>
            <person name="Sanchez-Garcia M."/>
            <person name="Andreopoulos B."/>
            <person name="Barry K.W."/>
            <person name="Bonito G."/>
            <person name="Buee M."/>
            <person name="Carver A."/>
            <person name="Chen C."/>
            <person name="Cichocki N."/>
            <person name="Clum A."/>
            <person name="Culley D."/>
            <person name="Crous P.W."/>
            <person name="Fauchery L."/>
            <person name="Girlanda M."/>
            <person name="Hayes R."/>
            <person name="Keri Z."/>
            <person name="Labutti K."/>
            <person name="Lipzen A."/>
            <person name="Lombard V."/>
            <person name="Magnuson J."/>
            <person name="Maillard F."/>
            <person name="Morin E."/>
            <person name="Murat C."/>
            <person name="Nolan M."/>
            <person name="Ohm R."/>
            <person name="Pangilinan J."/>
            <person name="Pereira M."/>
            <person name="Perotto S."/>
            <person name="Peter M."/>
            <person name="Riley R."/>
            <person name="Sitrit Y."/>
            <person name="Stielow B."/>
            <person name="Szollosi G."/>
            <person name="Zifcakova L."/>
            <person name="Stursova M."/>
            <person name="Spatafora J.W."/>
            <person name="Tedersoo L."/>
            <person name="Vaario L.-M."/>
            <person name="Yamada A."/>
            <person name="Yan M."/>
            <person name="Wang P."/>
            <person name="Xu J."/>
            <person name="Bruns T."/>
            <person name="Baldrian P."/>
            <person name="Vilgalys R."/>
            <person name="Henrissat B."/>
            <person name="Grigoriev I.V."/>
            <person name="Hibbett D."/>
            <person name="Nagy L.G."/>
            <person name="Martin F.M."/>
        </authorList>
    </citation>
    <scope>NUCLEOTIDE SEQUENCE</scope>
    <source>
        <strain evidence="3">UH-Tt-Lm1</strain>
    </source>
</reference>
<dbReference type="InterPro" id="IPR051681">
    <property type="entry name" value="Ser/Thr_Kinases-Pseudokinases"/>
</dbReference>
<protein>
    <submittedName>
        <fullName evidence="3">Kinase-like domain-containing protein</fullName>
    </submittedName>
</protein>
<keyword evidence="3" id="KW-0418">Kinase</keyword>
<dbReference type="InterPro" id="IPR008271">
    <property type="entry name" value="Ser/Thr_kinase_AS"/>
</dbReference>
<keyword evidence="3" id="KW-0808">Transferase</keyword>
<dbReference type="AlphaFoldDB" id="A0A9P6HKG9"/>
<dbReference type="InterPro" id="IPR001245">
    <property type="entry name" value="Ser-Thr/Tyr_kinase_cat_dom"/>
</dbReference>
<evidence type="ECO:0000313" key="4">
    <source>
        <dbReference type="Proteomes" id="UP000736335"/>
    </source>
</evidence>
<reference evidence="3" key="1">
    <citation type="journal article" date="2020" name="Nat. Commun.">
        <title>Large-scale genome sequencing of mycorrhizal fungi provides insights into the early evolution of symbiotic traits.</title>
        <authorList>
            <person name="Miyauchi S."/>
            <person name="Kiss E."/>
            <person name="Kuo A."/>
            <person name="Drula E."/>
            <person name="Kohler A."/>
            <person name="Sanchez-Garcia M."/>
            <person name="Morin E."/>
            <person name="Andreopoulos B."/>
            <person name="Barry K.W."/>
            <person name="Bonito G."/>
            <person name="Buee M."/>
            <person name="Carver A."/>
            <person name="Chen C."/>
            <person name="Cichocki N."/>
            <person name="Clum A."/>
            <person name="Culley D."/>
            <person name="Crous P.W."/>
            <person name="Fauchery L."/>
            <person name="Girlanda M."/>
            <person name="Hayes R.D."/>
            <person name="Keri Z."/>
            <person name="LaButti K."/>
            <person name="Lipzen A."/>
            <person name="Lombard V."/>
            <person name="Magnuson J."/>
            <person name="Maillard F."/>
            <person name="Murat C."/>
            <person name="Nolan M."/>
            <person name="Ohm R.A."/>
            <person name="Pangilinan J."/>
            <person name="Pereira M.F."/>
            <person name="Perotto S."/>
            <person name="Peter M."/>
            <person name="Pfister S."/>
            <person name="Riley R."/>
            <person name="Sitrit Y."/>
            <person name="Stielow J.B."/>
            <person name="Szollosi G."/>
            <person name="Zifcakova L."/>
            <person name="Stursova M."/>
            <person name="Spatafora J.W."/>
            <person name="Tedersoo L."/>
            <person name="Vaario L.M."/>
            <person name="Yamada A."/>
            <person name="Yan M."/>
            <person name="Wang P."/>
            <person name="Xu J."/>
            <person name="Bruns T."/>
            <person name="Baldrian P."/>
            <person name="Vilgalys R."/>
            <person name="Dunand C."/>
            <person name="Henrissat B."/>
            <person name="Grigoriev I.V."/>
            <person name="Hibbett D."/>
            <person name="Nagy L.G."/>
            <person name="Martin F.M."/>
        </authorList>
    </citation>
    <scope>NUCLEOTIDE SEQUENCE</scope>
    <source>
        <strain evidence="3">UH-Tt-Lm1</strain>
    </source>
</reference>
<feature type="region of interest" description="Disordered" evidence="1">
    <location>
        <begin position="1"/>
        <end position="20"/>
    </location>
</feature>
<evidence type="ECO:0000259" key="2">
    <source>
        <dbReference type="PROSITE" id="PS50011"/>
    </source>
</evidence>
<sequence length="381" mass="42241">MISGASCLRASRMENKPPDPPILTATCKRPNRQVIAQTNHSMIPHDPFHQLRALDRTSPQFRDQLSNFFHGNAYQSLVPDLESEDLAWLVEYLDSVLAGILNHATPAFQESLHELGKLCGTKEVLPKSSILSESLLGCVYEGTFNGSKVRIRRVRIYPGQDPRKVKEVFHQAAAISKHLAHPNIIPLLGVTVDPLELISDWMPGGDLMMYIRNNAKVNRSSLLADVAEGLHYLHSQDVIHGDLKCSNIFVDAAGRARITDFGLAAVMRDHDSMWNASTEHGQSVRWIAPEILGNRVAHSKEADIFSFAGVAIEAFTGAAPFSDKPPHEARLAVTGGERPSRPARPALTNGQWSLIQRCWDHEPHFRPRALRISSCFVEAHG</sequence>
<organism evidence="3 4">
    <name type="scientific">Thelephora terrestris</name>
    <dbReference type="NCBI Taxonomy" id="56493"/>
    <lineage>
        <taxon>Eukaryota</taxon>
        <taxon>Fungi</taxon>
        <taxon>Dikarya</taxon>
        <taxon>Basidiomycota</taxon>
        <taxon>Agaricomycotina</taxon>
        <taxon>Agaricomycetes</taxon>
        <taxon>Thelephorales</taxon>
        <taxon>Thelephoraceae</taxon>
        <taxon>Thelephora</taxon>
    </lineage>
</organism>
<evidence type="ECO:0000256" key="1">
    <source>
        <dbReference type="SAM" id="MobiDB-lite"/>
    </source>
</evidence>
<dbReference type="InterPro" id="IPR000719">
    <property type="entry name" value="Prot_kinase_dom"/>
</dbReference>
<accession>A0A9P6HKG9</accession>